<reference evidence="1 2" key="1">
    <citation type="submission" date="2016-04" db="EMBL/GenBank/DDBJ databases">
        <title>Reclassification of Paraburkholderia panaciterrae (Farh et al. 2015) Dobritsa &amp; Samadpour 2016 as a later homotypic synonym of Paraburkholderia ginsengiterrae (Farh et al. 2015) Dobritsa &amp; Samadpour 2016.</title>
        <authorList>
            <person name="Dobritsa A.P."/>
            <person name="Kutumbaka K."/>
            <person name="Samadpour M."/>
        </authorList>
    </citation>
    <scope>NUCLEOTIDE SEQUENCE [LARGE SCALE GENOMIC DNA]</scope>
    <source>
        <strain evidence="1 2">DCY85</strain>
    </source>
</reference>
<evidence type="ECO:0000313" key="2">
    <source>
        <dbReference type="Proteomes" id="UP000078116"/>
    </source>
</evidence>
<dbReference type="EMBL" id="LXKA01000362">
    <property type="protein sequence ID" value="OAJ52958.1"/>
    <property type="molecule type" value="Genomic_DNA"/>
</dbReference>
<dbReference type="Proteomes" id="UP000078116">
    <property type="component" value="Unassembled WGS sequence"/>
</dbReference>
<sequence length="351" mass="38700">MAESDRVARLITGRQSAHMEIIRRYPGDRAPAGEHKPQPMPLVSVVEWEVREEICQPYRIRALVSTSGPVSRKDIRIAPGGIEFGSRGGAVFRTTGLKKIGPAQMDLGGAAFAPKMVPFTTDCEVWRTNANFIKEVTPAPAPDPAQWEGLANTGAVAPAPAPEAGQGKMSDFSPFDKQPSNVDSGVPKVNVNLNGPDDQTQSYVAPDPIKLAKAVPCDWKSADLKADVTQHIESKTYWGRLKDRTPWKSKDGAIWFKGGGSRNSNFEFAYSEQDKTVTCTVRVALIPMDLFPVDANGNRDSNARIQTIPYESPNHWRMTPGSVANRVKMDYREAVGAQYDRREPFRCRCAR</sequence>
<gene>
    <name evidence="1" type="ORF">A6V37_35815</name>
</gene>
<comment type="caution">
    <text evidence="1">The sequence shown here is derived from an EMBL/GenBank/DDBJ whole genome shotgun (WGS) entry which is preliminary data.</text>
</comment>
<accession>A0A1A9N0E7</accession>
<organism evidence="1 2">
    <name type="scientific">Paraburkholderia ginsengiterrae</name>
    <dbReference type="NCBI Taxonomy" id="1462993"/>
    <lineage>
        <taxon>Bacteria</taxon>
        <taxon>Pseudomonadati</taxon>
        <taxon>Pseudomonadota</taxon>
        <taxon>Betaproteobacteria</taxon>
        <taxon>Burkholderiales</taxon>
        <taxon>Burkholderiaceae</taxon>
        <taxon>Paraburkholderia</taxon>
    </lineage>
</organism>
<evidence type="ECO:0000313" key="1">
    <source>
        <dbReference type="EMBL" id="OAJ52958.1"/>
    </source>
</evidence>
<proteinExistence type="predicted"/>
<dbReference type="STRING" id="1462993.A6V36_36180"/>
<dbReference type="AlphaFoldDB" id="A0A1A9N0E7"/>
<protein>
    <submittedName>
        <fullName evidence="1">Uncharacterized protein</fullName>
    </submittedName>
</protein>
<name>A0A1A9N0E7_9BURK</name>